<feature type="transmembrane region" description="Helical" evidence="8">
    <location>
        <begin position="134"/>
        <end position="156"/>
    </location>
</feature>
<evidence type="ECO:0000256" key="7">
    <source>
        <dbReference type="ARBA" id="ARBA00023136"/>
    </source>
</evidence>
<gene>
    <name evidence="9" type="primary">slc35b4</name>
    <name evidence="9" type="ORF">Tcan_02544</name>
</gene>
<dbReference type="AlphaFoldDB" id="A0A0B2UNW2"/>
<dbReference type="Proteomes" id="UP000031036">
    <property type="component" value="Unassembled WGS sequence"/>
</dbReference>
<keyword evidence="5 8" id="KW-0812">Transmembrane</keyword>
<keyword evidence="7 8" id="KW-0472">Membrane</keyword>
<reference evidence="9 10" key="1">
    <citation type="submission" date="2014-11" db="EMBL/GenBank/DDBJ databases">
        <title>Genetic blueprint of the zoonotic pathogen Toxocara canis.</title>
        <authorList>
            <person name="Zhu X.-Q."/>
            <person name="Korhonen P.K."/>
            <person name="Cai H."/>
            <person name="Young N.D."/>
            <person name="Nejsum P."/>
            <person name="von Samson-Himmelstjerna G."/>
            <person name="Boag P.R."/>
            <person name="Tan P."/>
            <person name="Li Q."/>
            <person name="Min J."/>
            <person name="Yang Y."/>
            <person name="Wang X."/>
            <person name="Fang X."/>
            <person name="Hall R.S."/>
            <person name="Hofmann A."/>
            <person name="Sternberg P.W."/>
            <person name="Jex A.R."/>
            <person name="Gasser R.B."/>
        </authorList>
    </citation>
    <scope>NUCLEOTIDE SEQUENCE [LARGE SCALE GENOMIC DNA]</scope>
    <source>
        <strain evidence="9">PN_DK_2014</strain>
    </source>
</reference>
<evidence type="ECO:0000256" key="2">
    <source>
        <dbReference type="ARBA" id="ARBA00010694"/>
    </source>
</evidence>
<dbReference type="GO" id="GO:0005464">
    <property type="term" value="F:UDP-xylose transmembrane transporter activity"/>
    <property type="evidence" value="ECO:0007669"/>
    <property type="project" value="TreeGrafter"/>
</dbReference>
<evidence type="ECO:0000313" key="9">
    <source>
        <dbReference type="EMBL" id="KHN71073.1"/>
    </source>
</evidence>
<proteinExistence type="inferred from homology"/>
<dbReference type="InterPro" id="IPR013657">
    <property type="entry name" value="SCL35B1-4/HUT1"/>
</dbReference>
<sequence length="202" mass="22694">MASSQDAPTWNSEANRPLWISALPIPPFAVGIGLLTGALLTSAYLGIRQEYLYSTYGKHPKEAMFFIHALSLPGFLLLFSDIWQTCIRFNESPPLDVLDLGVPIPSLWAQLISICLLQWICITNVYKLTSLTSSLNVTMVITLRKFLSLALSIYVFENPFKWMHATGTTLVLIGTLLFTDINYDTSSLWRRLSRRASAEKCD</sequence>
<keyword evidence="10" id="KW-1185">Reference proteome</keyword>
<keyword evidence="4" id="KW-0762">Sugar transport</keyword>
<dbReference type="PANTHER" id="PTHR10778">
    <property type="entry name" value="SOLUTE CARRIER FAMILY 35 MEMBER B"/>
    <property type="match status" value="1"/>
</dbReference>
<feature type="transmembrane region" description="Helical" evidence="8">
    <location>
        <begin position="103"/>
        <end position="122"/>
    </location>
</feature>
<keyword evidence="6 8" id="KW-1133">Transmembrane helix</keyword>
<evidence type="ECO:0000256" key="4">
    <source>
        <dbReference type="ARBA" id="ARBA00022597"/>
    </source>
</evidence>
<dbReference type="OrthoDB" id="999962at2759"/>
<name>A0A0B2UNW2_TOXCA</name>
<dbReference type="Pfam" id="PF08449">
    <property type="entry name" value="UAA"/>
    <property type="match status" value="1"/>
</dbReference>
<protein>
    <submittedName>
        <fullName evidence="9">UDP-xylose and UDP-N-acetylglucosamine transporter</fullName>
    </submittedName>
</protein>
<feature type="transmembrane region" description="Helical" evidence="8">
    <location>
        <begin position="162"/>
        <end position="183"/>
    </location>
</feature>
<dbReference type="PANTHER" id="PTHR10778:SF4">
    <property type="entry name" value="NUCLEOTIDE SUGAR TRANSPORTER SLC35B4"/>
    <property type="match status" value="1"/>
</dbReference>
<feature type="transmembrane region" description="Helical" evidence="8">
    <location>
        <begin position="65"/>
        <end position="83"/>
    </location>
</feature>
<evidence type="ECO:0000256" key="5">
    <source>
        <dbReference type="ARBA" id="ARBA00022692"/>
    </source>
</evidence>
<comment type="subcellular location">
    <subcellularLocation>
        <location evidence="1">Endomembrane system</location>
        <topology evidence="1">Multi-pass membrane protein</topology>
    </subcellularLocation>
</comment>
<dbReference type="GO" id="GO:0005462">
    <property type="term" value="F:UDP-N-acetylglucosamine transmembrane transporter activity"/>
    <property type="evidence" value="ECO:0007669"/>
    <property type="project" value="TreeGrafter"/>
</dbReference>
<organism evidence="9 10">
    <name type="scientific">Toxocara canis</name>
    <name type="common">Canine roundworm</name>
    <dbReference type="NCBI Taxonomy" id="6265"/>
    <lineage>
        <taxon>Eukaryota</taxon>
        <taxon>Metazoa</taxon>
        <taxon>Ecdysozoa</taxon>
        <taxon>Nematoda</taxon>
        <taxon>Chromadorea</taxon>
        <taxon>Rhabditida</taxon>
        <taxon>Spirurina</taxon>
        <taxon>Ascaridomorpha</taxon>
        <taxon>Ascaridoidea</taxon>
        <taxon>Toxocaridae</taxon>
        <taxon>Toxocara</taxon>
    </lineage>
</organism>
<evidence type="ECO:0000256" key="6">
    <source>
        <dbReference type="ARBA" id="ARBA00022989"/>
    </source>
</evidence>
<comment type="similarity">
    <text evidence="2">Belongs to the nucleotide-sugar transporter family. SLC35B subfamily.</text>
</comment>
<evidence type="ECO:0000256" key="3">
    <source>
        <dbReference type="ARBA" id="ARBA00022448"/>
    </source>
</evidence>
<dbReference type="STRING" id="6265.A0A0B2UNW2"/>
<evidence type="ECO:0000256" key="8">
    <source>
        <dbReference type="SAM" id="Phobius"/>
    </source>
</evidence>
<comment type="caution">
    <text evidence="9">The sequence shown here is derived from an EMBL/GenBank/DDBJ whole genome shotgun (WGS) entry which is preliminary data.</text>
</comment>
<dbReference type="GO" id="GO:0000139">
    <property type="term" value="C:Golgi membrane"/>
    <property type="evidence" value="ECO:0007669"/>
    <property type="project" value="TreeGrafter"/>
</dbReference>
<dbReference type="EMBL" id="JPKZ01022782">
    <property type="protein sequence ID" value="KHN71073.1"/>
    <property type="molecule type" value="Genomic_DNA"/>
</dbReference>
<evidence type="ECO:0000256" key="1">
    <source>
        <dbReference type="ARBA" id="ARBA00004127"/>
    </source>
</evidence>
<dbReference type="GO" id="GO:0005789">
    <property type="term" value="C:endoplasmic reticulum membrane"/>
    <property type="evidence" value="ECO:0007669"/>
    <property type="project" value="TreeGrafter"/>
</dbReference>
<dbReference type="OMA" id="CIRFNES"/>
<accession>A0A0B2UNW2</accession>
<keyword evidence="3" id="KW-0813">Transport</keyword>
<evidence type="ECO:0000313" key="10">
    <source>
        <dbReference type="Proteomes" id="UP000031036"/>
    </source>
</evidence>
<feature type="transmembrane region" description="Helical" evidence="8">
    <location>
        <begin position="25"/>
        <end position="45"/>
    </location>
</feature>